<name>A0A3P3XTS6_9SPIR</name>
<keyword evidence="1 5" id="KW-0808">Transferase</keyword>
<dbReference type="InterPro" id="IPR030700">
    <property type="entry name" value="N-end_Aminoacyl_Trfase"/>
</dbReference>
<dbReference type="Pfam" id="PF04376">
    <property type="entry name" value="ATE_N"/>
    <property type="match status" value="1"/>
</dbReference>
<dbReference type="EMBL" id="FWDO01000007">
    <property type="protein sequence ID" value="SLM19690.1"/>
    <property type="molecule type" value="Genomic_DNA"/>
</dbReference>
<gene>
    <name evidence="5" type="ORF">SPIRO4BDMA_70112</name>
</gene>
<evidence type="ECO:0000259" key="4">
    <source>
        <dbReference type="Pfam" id="PF04377"/>
    </source>
</evidence>
<evidence type="ECO:0000313" key="5">
    <source>
        <dbReference type="EMBL" id="SLM19690.1"/>
    </source>
</evidence>
<protein>
    <submittedName>
        <fullName evidence="5">Putative arginyl-tRNA--protein transferase</fullName>
        <ecNumber evidence="5">2.3.2.8</ecNumber>
    </submittedName>
</protein>
<sequence length="301" mass="34785">MPQDLGIVQHFQARGTCPYLMDHRESITDYLIFGQEVDPFLYGALIRDGWRRYGKGLYRMLCPGCRLCIPLRIHAASMHLAGSLRRILLLNRDLLIIPRPPAFIEEHYMLWRNYSLWKHSCNPDELDEASYCQLFVPWSLIFEYRENNENKRLIALSHVDPLAGGLSSVYFSFAPEAKARSPGFFSILAEAYIAAFIKTDKLPLNKEISAKTIFSFYENKKTLKSTRPGADEDIGCQHGSPWYYYLGFWIPGAPKMDYKARIRPFELAIAESEANIASTWRQYASRDEALAYLHEKRWPGL</sequence>
<dbReference type="InterPro" id="IPR007472">
    <property type="entry name" value="N-end_Aminoacyl_Trfase_C"/>
</dbReference>
<dbReference type="InterPro" id="IPR007471">
    <property type="entry name" value="N-end_Aminoacyl_Trfase_N"/>
</dbReference>
<keyword evidence="2 5" id="KW-0012">Acyltransferase</keyword>
<evidence type="ECO:0000256" key="2">
    <source>
        <dbReference type="ARBA" id="ARBA00023315"/>
    </source>
</evidence>
<dbReference type="Pfam" id="PF04377">
    <property type="entry name" value="ATE_C"/>
    <property type="match status" value="2"/>
</dbReference>
<organism evidence="5">
    <name type="scientific">uncultured spirochete</name>
    <dbReference type="NCBI Taxonomy" id="156406"/>
    <lineage>
        <taxon>Bacteria</taxon>
        <taxon>Pseudomonadati</taxon>
        <taxon>Spirochaetota</taxon>
        <taxon>Spirochaetia</taxon>
        <taxon>Spirochaetales</taxon>
        <taxon>environmental samples</taxon>
    </lineage>
</organism>
<dbReference type="GO" id="GO:0004057">
    <property type="term" value="F:arginyl-tRNA--protein transferase activity"/>
    <property type="evidence" value="ECO:0007669"/>
    <property type="project" value="UniProtKB-EC"/>
</dbReference>
<feature type="domain" description="N-end rule aminoacyl transferase C-terminal" evidence="4">
    <location>
        <begin position="106"/>
        <end position="194"/>
    </location>
</feature>
<dbReference type="GO" id="GO:0005737">
    <property type="term" value="C:cytoplasm"/>
    <property type="evidence" value="ECO:0007669"/>
    <property type="project" value="TreeGrafter"/>
</dbReference>
<feature type="domain" description="N-end aminoacyl transferase N-terminal" evidence="3">
    <location>
        <begin position="16"/>
        <end position="86"/>
    </location>
</feature>
<evidence type="ECO:0000259" key="3">
    <source>
        <dbReference type="Pfam" id="PF04376"/>
    </source>
</evidence>
<evidence type="ECO:0000256" key="1">
    <source>
        <dbReference type="ARBA" id="ARBA00022679"/>
    </source>
</evidence>
<reference evidence="5" key="1">
    <citation type="submission" date="2017-02" db="EMBL/GenBank/DDBJ databases">
        <authorList>
            <person name="Regsiter A."/>
            <person name="William W."/>
        </authorList>
    </citation>
    <scope>NUCLEOTIDE SEQUENCE</scope>
    <source>
        <strain evidence="5">BdmA 4</strain>
    </source>
</reference>
<feature type="domain" description="N-end rule aminoacyl transferase C-terminal" evidence="4">
    <location>
        <begin position="242"/>
        <end position="267"/>
    </location>
</feature>
<accession>A0A3P3XTS6</accession>
<dbReference type="PANTHER" id="PTHR21367:SF1">
    <property type="entry name" value="ARGINYL-TRNA--PROTEIN TRANSFERASE 1"/>
    <property type="match status" value="1"/>
</dbReference>
<dbReference type="PANTHER" id="PTHR21367">
    <property type="entry name" value="ARGININE-TRNA-PROTEIN TRANSFERASE 1"/>
    <property type="match status" value="1"/>
</dbReference>
<proteinExistence type="predicted"/>
<dbReference type="EC" id="2.3.2.8" evidence="5"/>
<dbReference type="AlphaFoldDB" id="A0A3P3XTS6"/>